<dbReference type="PANTHER" id="PTHR22093:SF0">
    <property type="entry name" value="LEUKOCYTE RECEPTOR CLUSTER MEMBER 1"/>
    <property type="match status" value="1"/>
</dbReference>
<evidence type="ECO:0000313" key="4">
    <source>
        <dbReference type="Proteomes" id="UP000792457"/>
    </source>
</evidence>
<dbReference type="InterPro" id="IPR019339">
    <property type="entry name" value="CIR_N_dom"/>
</dbReference>
<feature type="region of interest" description="Disordered" evidence="1">
    <location>
        <begin position="51"/>
        <end position="76"/>
    </location>
</feature>
<dbReference type="EMBL" id="KZ308470">
    <property type="protein sequence ID" value="KAG8230193.1"/>
    <property type="molecule type" value="Genomic_DNA"/>
</dbReference>
<feature type="compositionally biased region" description="Basic and acidic residues" evidence="1">
    <location>
        <begin position="228"/>
        <end position="265"/>
    </location>
</feature>
<dbReference type="SMART" id="SM01083">
    <property type="entry name" value="Cir_N"/>
    <property type="match status" value="1"/>
</dbReference>
<accession>A0A8K0P2M4</accession>
<dbReference type="PANTHER" id="PTHR22093">
    <property type="entry name" value="LEUKOCYTE RECEPTOR CLUSTER LRC MEMBER 1"/>
    <property type="match status" value="1"/>
</dbReference>
<name>A0A8K0P2M4_LADFU</name>
<reference evidence="3" key="1">
    <citation type="submission" date="2013-04" db="EMBL/GenBank/DDBJ databases">
        <authorList>
            <person name="Qu J."/>
            <person name="Murali S.C."/>
            <person name="Bandaranaike D."/>
            <person name="Bellair M."/>
            <person name="Blankenburg K."/>
            <person name="Chao H."/>
            <person name="Dinh H."/>
            <person name="Doddapaneni H."/>
            <person name="Downs B."/>
            <person name="Dugan-Rocha S."/>
            <person name="Elkadiri S."/>
            <person name="Gnanaolivu R.D."/>
            <person name="Hernandez B."/>
            <person name="Javaid M."/>
            <person name="Jayaseelan J.C."/>
            <person name="Lee S."/>
            <person name="Li M."/>
            <person name="Ming W."/>
            <person name="Munidasa M."/>
            <person name="Muniz J."/>
            <person name="Nguyen L."/>
            <person name="Ongeri F."/>
            <person name="Osuji N."/>
            <person name="Pu L.-L."/>
            <person name="Puazo M."/>
            <person name="Qu C."/>
            <person name="Quiroz J."/>
            <person name="Raj R."/>
            <person name="Weissenberger G."/>
            <person name="Xin Y."/>
            <person name="Zou X."/>
            <person name="Han Y."/>
            <person name="Richards S."/>
            <person name="Worley K."/>
            <person name="Muzny D."/>
            <person name="Gibbs R."/>
        </authorList>
    </citation>
    <scope>NUCLEOTIDE SEQUENCE</scope>
    <source>
        <strain evidence="3">Sampled in the wild</strain>
    </source>
</reference>
<feature type="compositionally biased region" description="Basic and acidic residues" evidence="1">
    <location>
        <begin position="134"/>
        <end position="148"/>
    </location>
</feature>
<dbReference type="Proteomes" id="UP000792457">
    <property type="component" value="Unassembled WGS sequence"/>
</dbReference>
<evidence type="ECO:0000256" key="1">
    <source>
        <dbReference type="SAM" id="MobiDB-lite"/>
    </source>
</evidence>
<dbReference type="AlphaFoldDB" id="A0A8K0P2M4"/>
<sequence length="322" mass="37678">MNILPKKRWHVRTKENIARVRRDEAQAAEEEKEKIRRIQLAEREHRTALLREKAKERCGEAKKEPETPPPQSEGHVNFFEDIEKGIRDYGVNLEHEKEKKEEKEKYEKSIGLLTYLGQDTNEATGQVSWYNKVPDRLSKSSPEESEKVKMKKNLADPLVEMQKFLHMKDGGKGGVKSFERPSVSSVKRKREEETSYYHQSSKRSKKEKKSKKERRKHKKKRSNRKPRSSSDESDKESSNGSEEERKKANIERLRQERIKREAKEAEKARILIAKAKGEPIESEEDKSQNNALFPIQKYNSQFNPHLARQNFNKVDPLAPFGT</sequence>
<feature type="compositionally biased region" description="Basic and acidic residues" evidence="1">
    <location>
        <begin position="51"/>
        <end position="66"/>
    </location>
</feature>
<keyword evidence="4" id="KW-1185">Reference proteome</keyword>
<feature type="region of interest" description="Disordered" evidence="1">
    <location>
        <begin position="134"/>
        <end position="265"/>
    </location>
</feature>
<evidence type="ECO:0000259" key="2">
    <source>
        <dbReference type="SMART" id="SM01083"/>
    </source>
</evidence>
<proteinExistence type="predicted"/>
<organism evidence="3 4">
    <name type="scientific">Ladona fulva</name>
    <name type="common">Scarce chaser dragonfly</name>
    <name type="synonym">Libellula fulva</name>
    <dbReference type="NCBI Taxonomy" id="123851"/>
    <lineage>
        <taxon>Eukaryota</taxon>
        <taxon>Metazoa</taxon>
        <taxon>Ecdysozoa</taxon>
        <taxon>Arthropoda</taxon>
        <taxon>Hexapoda</taxon>
        <taxon>Insecta</taxon>
        <taxon>Pterygota</taxon>
        <taxon>Palaeoptera</taxon>
        <taxon>Odonata</taxon>
        <taxon>Epiprocta</taxon>
        <taxon>Anisoptera</taxon>
        <taxon>Libelluloidea</taxon>
        <taxon>Libellulidae</taxon>
        <taxon>Ladona</taxon>
    </lineage>
</organism>
<protein>
    <recommendedName>
        <fullName evidence="2">CBF1-interacting co-repressor CIR N-terminal domain-containing protein</fullName>
    </recommendedName>
</protein>
<feature type="domain" description="CBF1-interacting co-repressor CIR N-terminal" evidence="2">
    <location>
        <begin position="8"/>
        <end position="44"/>
    </location>
</feature>
<dbReference type="OrthoDB" id="2159131at2759"/>
<dbReference type="Pfam" id="PF10197">
    <property type="entry name" value="Cir_N"/>
    <property type="match status" value="1"/>
</dbReference>
<dbReference type="InterPro" id="IPR039875">
    <property type="entry name" value="LENG1-like"/>
</dbReference>
<reference evidence="3" key="2">
    <citation type="submission" date="2017-10" db="EMBL/GenBank/DDBJ databases">
        <title>Ladona fulva Genome sequencing and assembly.</title>
        <authorList>
            <person name="Murali S."/>
            <person name="Richards S."/>
            <person name="Bandaranaike D."/>
            <person name="Bellair M."/>
            <person name="Blankenburg K."/>
            <person name="Chao H."/>
            <person name="Dinh H."/>
            <person name="Doddapaneni H."/>
            <person name="Dugan-Rocha S."/>
            <person name="Elkadiri S."/>
            <person name="Gnanaolivu R."/>
            <person name="Hernandez B."/>
            <person name="Skinner E."/>
            <person name="Javaid M."/>
            <person name="Lee S."/>
            <person name="Li M."/>
            <person name="Ming W."/>
            <person name="Munidasa M."/>
            <person name="Muniz J."/>
            <person name="Nguyen L."/>
            <person name="Hughes D."/>
            <person name="Osuji N."/>
            <person name="Pu L.-L."/>
            <person name="Puazo M."/>
            <person name="Qu C."/>
            <person name="Quiroz J."/>
            <person name="Raj R."/>
            <person name="Weissenberger G."/>
            <person name="Xin Y."/>
            <person name="Zou X."/>
            <person name="Han Y."/>
            <person name="Worley K."/>
            <person name="Muzny D."/>
            <person name="Gibbs R."/>
        </authorList>
    </citation>
    <scope>NUCLEOTIDE SEQUENCE</scope>
    <source>
        <strain evidence="3">Sampled in the wild</strain>
    </source>
</reference>
<gene>
    <name evidence="3" type="ORF">J437_LFUL009873</name>
</gene>
<comment type="caution">
    <text evidence="3">The sequence shown here is derived from an EMBL/GenBank/DDBJ whole genome shotgun (WGS) entry which is preliminary data.</text>
</comment>
<feature type="compositionally biased region" description="Basic residues" evidence="1">
    <location>
        <begin position="200"/>
        <end position="227"/>
    </location>
</feature>
<evidence type="ECO:0000313" key="3">
    <source>
        <dbReference type="EMBL" id="KAG8230193.1"/>
    </source>
</evidence>